<dbReference type="SUPFAM" id="SSF56300">
    <property type="entry name" value="Metallo-dependent phosphatases"/>
    <property type="match status" value="1"/>
</dbReference>
<dbReference type="EMBL" id="CAXHTA020000015">
    <property type="protein sequence ID" value="CAL5225942.1"/>
    <property type="molecule type" value="Genomic_DNA"/>
</dbReference>
<dbReference type="Pfam" id="PF14008">
    <property type="entry name" value="Metallophos_C"/>
    <property type="match status" value="1"/>
</dbReference>
<feature type="region of interest" description="Disordered" evidence="6">
    <location>
        <begin position="591"/>
        <end position="634"/>
    </location>
</feature>
<feature type="signal peptide" evidence="5">
    <location>
        <begin position="1"/>
        <end position="21"/>
    </location>
</feature>
<keyword evidence="11" id="KW-1185">Reference proteome</keyword>
<dbReference type="Gene3D" id="2.60.40.380">
    <property type="entry name" value="Purple acid phosphatase-like, N-terminal"/>
    <property type="match status" value="1"/>
</dbReference>
<keyword evidence="3 5" id="KW-0378">Hydrolase</keyword>
<evidence type="ECO:0000256" key="3">
    <source>
        <dbReference type="ARBA" id="ARBA00022801"/>
    </source>
</evidence>
<evidence type="ECO:0000256" key="6">
    <source>
        <dbReference type="SAM" id="MobiDB-lite"/>
    </source>
</evidence>
<evidence type="ECO:0000259" key="7">
    <source>
        <dbReference type="Pfam" id="PF00149"/>
    </source>
</evidence>
<dbReference type="Pfam" id="PF16656">
    <property type="entry name" value="Pur_ac_phosph_N"/>
    <property type="match status" value="1"/>
</dbReference>
<evidence type="ECO:0000259" key="8">
    <source>
        <dbReference type="Pfam" id="PF14008"/>
    </source>
</evidence>
<dbReference type="InterPro" id="IPR039331">
    <property type="entry name" value="PAPs-like"/>
</dbReference>
<dbReference type="CDD" id="cd00839">
    <property type="entry name" value="MPP_PAPs"/>
    <property type="match status" value="1"/>
</dbReference>
<feature type="region of interest" description="Disordered" evidence="6">
    <location>
        <begin position="663"/>
        <end position="685"/>
    </location>
</feature>
<evidence type="ECO:0000313" key="10">
    <source>
        <dbReference type="EMBL" id="CAL5225942.1"/>
    </source>
</evidence>
<feature type="chain" id="PRO_5044986432" description="Purple acid phosphatase" evidence="5">
    <location>
        <begin position="22"/>
        <end position="685"/>
    </location>
</feature>
<feature type="domain" description="Purple acid phosphatase C-terminal" evidence="8">
    <location>
        <begin position="535"/>
        <end position="573"/>
    </location>
</feature>
<protein>
    <recommendedName>
        <fullName evidence="5">Purple acid phosphatase</fullName>
        <ecNumber evidence="5">3.1.3.2</ecNumber>
    </recommendedName>
</protein>
<feature type="domain" description="Purple acid phosphatase N-terminal" evidence="9">
    <location>
        <begin position="78"/>
        <end position="197"/>
    </location>
</feature>
<evidence type="ECO:0000256" key="2">
    <source>
        <dbReference type="ARBA" id="ARBA00022729"/>
    </source>
</evidence>
<dbReference type="Proteomes" id="UP001497392">
    <property type="component" value="Unassembled WGS sequence"/>
</dbReference>
<proteinExistence type="inferred from homology"/>
<dbReference type="InterPro" id="IPR015914">
    <property type="entry name" value="PAPs_N"/>
</dbReference>
<comment type="similarity">
    <text evidence="1 5">Belongs to the metallophosphoesterase superfamily. Purple acid phosphatase family.</text>
</comment>
<keyword evidence="2 5" id="KW-0732">Signal</keyword>
<evidence type="ECO:0000256" key="5">
    <source>
        <dbReference type="RuleBase" id="RU361203"/>
    </source>
</evidence>
<dbReference type="SUPFAM" id="SSF49363">
    <property type="entry name" value="Purple acid phosphatase, N-terminal domain"/>
    <property type="match status" value="1"/>
</dbReference>
<evidence type="ECO:0000313" key="11">
    <source>
        <dbReference type="Proteomes" id="UP001497392"/>
    </source>
</evidence>
<feature type="compositionally biased region" description="Pro residues" evidence="6">
    <location>
        <begin position="598"/>
        <end position="631"/>
    </location>
</feature>
<dbReference type="EC" id="3.1.3.2" evidence="5"/>
<accession>A0ABP1G147</accession>
<dbReference type="InterPro" id="IPR008963">
    <property type="entry name" value="Purple_acid_Pase-like_N"/>
</dbReference>
<gene>
    <name evidence="10" type="primary">g8739</name>
    <name evidence="10" type="ORF">VP750_LOCUS7848</name>
</gene>
<organism evidence="10 11">
    <name type="scientific">Coccomyxa viridis</name>
    <dbReference type="NCBI Taxonomy" id="1274662"/>
    <lineage>
        <taxon>Eukaryota</taxon>
        <taxon>Viridiplantae</taxon>
        <taxon>Chlorophyta</taxon>
        <taxon>core chlorophytes</taxon>
        <taxon>Trebouxiophyceae</taxon>
        <taxon>Trebouxiophyceae incertae sedis</taxon>
        <taxon>Coccomyxaceae</taxon>
        <taxon>Coccomyxa</taxon>
    </lineage>
</organism>
<reference evidence="10 11" key="1">
    <citation type="submission" date="2024-06" db="EMBL/GenBank/DDBJ databases">
        <authorList>
            <person name="Kraege A."/>
            <person name="Thomma B."/>
        </authorList>
    </citation>
    <scope>NUCLEOTIDE SEQUENCE [LARGE SCALE GENOMIC DNA]</scope>
</reference>
<dbReference type="InterPro" id="IPR004843">
    <property type="entry name" value="Calcineurin-like_PHP"/>
</dbReference>
<name>A0ABP1G147_9CHLO</name>
<keyword evidence="4" id="KW-0325">Glycoprotein</keyword>
<comment type="caution">
    <text evidence="10">The sequence shown here is derived from an EMBL/GenBank/DDBJ whole genome shotgun (WGS) entry which is preliminary data.</text>
</comment>
<dbReference type="InterPro" id="IPR029052">
    <property type="entry name" value="Metallo-depent_PP-like"/>
</dbReference>
<evidence type="ECO:0000259" key="9">
    <source>
        <dbReference type="Pfam" id="PF16656"/>
    </source>
</evidence>
<dbReference type="Gene3D" id="3.60.21.10">
    <property type="match status" value="2"/>
</dbReference>
<feature type="domain" description="Calcineurin-like phosphoesterase" evidence="7">
    <location>
        <begin position="216"/>
        <end position="455"/>
    </location>
</feature>
<evidence type="ECO:0000256" key="1">
    <source>
        <dbReference type="ARBA" id="ARBA00008723"/>
    </source>
</evidence>
<dbReference type="PANTHER" id="PTHR22953:SF153">
    <property type="entry name" value="PURPLE ACID PHOSPHATASE"/>
    <property type="match status" value="1"/>
</dbReference>
<dbReference type="InterPro" id="IPR025733">
    <property type="entry name" value="PAPs_C"/>
</dbReference>
<dbReference type="Pfam" id="PF00149">
    <property type="entry name" value="Metallophos"/>
    <property type="match status" value="1"/>
</dbReference>
<evidence type="ECO:0000256" key="4">
    <source>
        <dbReference type="ARBA" id="ARBA00023180"/>
    </source>
</evidence>
<dbReference type="PANTHER" id="PTHR22953">
    <property type="entry name" value="ACID PHOSPHATASE RELATED"/>
    <property type="match status" value="1"/>
</dbReference>
<comment type="catalytic activity">
    <reaction evidence="5">
        <text>a phosphate monoester + H2O = an alcohol + phosphate</text>
        <dbReference type="Rhea" id="RHEA:15017"/>
        <dbReference type="ChEBI" id="CHEBI:15377"/>
        <dbReference type="ChEBI" id="CHEBI:30879"/>
        <dbReference type="ChEBI" id="CHEBI:43474"/>
        <dbReference type="ChEBI" id="CHEBI:67140"/>
        <dbReference type="EC" id="3.1.3.2"/>
    </reaction>
</comment>
<sequence>MRATMSLLALCCVLLALTANAQQLSTLASLDIVPAGFPTTQKSVSFGQLMSPKSGAIFEIPSTDPLVAPAPGSTANTPDQIHVTLGGSGTVTIGWSTGNGTIVNNKQAPYYPNATIYAPQTPDPASYNSTVQWGTTSGGPYPNIAVGTSRGYVETYIHNGLTYVSQLLHNVRVTGLPYGQTIYYKVGDTTKELSAEFPLTLRTSIKPGGQFTFPLKLGVVADVGQTYNSSVTYQHLVADNPDAAVFIGDLSYADDFVTTPPSNEPVYQTCQYRWDTMGRLLQRSGNATSLPYAFLPGNHEIELDEYLETFQSYKHRYKNDYQSSYSDDQLYYSVDIGPVHVLMLNSYGSYLPNNTLDQTYNGLSTLLYGAGGGPFFHDGNYPTSTLGAQQLSWFLNDLARVNRQNTPWVVVAWHQPPYNSYSTHYKEADCLREMVEPFLYNAGVDIVLHGHVHAYERNYQTYNYQLNGCAPRWLTMGDGGNQEGLYRTFAANPGSCQCTMTSATNPCPCANTTQQAGPQYCLTLQNGLYAPVNGTQPVFSAYREPSFGHGILNFINGTYAQWTWNRNQDGQSVVSDSVIFVRNPACNNYHGTSAGVSPSPPTTLSPPTTASPPPTTNPSPVATPTPTPVPTVVPTNPIQGILDADKAIKGAFGLVTPFGAEVSNEADSGQSHRAAHNIGMAPTPQ</sequence>
<dbReference type="InterPro" id="IPR041792">
    <property type="entry name" value="MPP_PAP"/>
</dbReference>